<reference evidence="2" key="2">
    <citation type="submission" date="2023-06" db="EMBL/GenBank/DDBJ databases">
        <authorList>
            <person name="Swenson N.G."/>
            <person name="Wegrzyn J.L."/>
            <person name="Mcevoy S.L."/>
        </authorList>
    </citation>
    <scope>NUCLEOTIDE SEQUENCE</scope>
    <source>
        <strain evidence="2">NS2018</strain>
        <tissue evidence="2">Leaf</tissue>
    </source>
</reference>
<evidence type="ECO:0000256" key="1">
    <source>
        <dbReference type="SAM" id="MobiDB-lite"/>
    </source>
</evidence>
<evidence type="ECO:0000313" key="3">
    <source>
        <dbReference type="Proteomes" id="UP001168877"/>
    </source>
</evidence>
<gene>
    <name evidence="2" type="ORF">LWI29_037955</name>
</gene>
<protein>
    <submittedName>
        <fullName evidence="2">Uncharacterized protein</fullName>
    </submittedName>
</protein>
<sequence length="142" mass="15667">MDSDFHESHAALSSRSRVPSQPSLNTFGELLHSVSVGNAVGHEDRLLLNNALNVFPNSQKTKLLEVDLHAPPRSSSEALNSLPNDAIKDVNNHHSTAAFLVLEVELLRRRRLVVRRFSTSLQFHSPVNIIGHSLQIAADPKP</sequence>
<feature type="compositionally biased region" description="Polar residues" evidence="1">
    <location>
        <begin position="11"/>
        <end position="20"/>
    </location>
</feature>
<dbReference type="EMBL" id="JAUESC010000384">
    <property type="protein sequence ID" value="KAK0583534.1"/>
    <property type="molecule type" value="Genomic_DNA"/>
</dbReference>
<comment type="caution">
    <text evidence="2">The sequence shown here is derived from an EMBL/GenBank/DDBJ whole genome shotgun (WGS) entry which is preliminary data.</text>
</comment>
<accession>A0AA39S289</accession>
<organism evidence="2 3">
    <name type="scientific">Acer saccharum</name>
    <name type="common">Sugar maple</name>
    <dbReference type="NCBI Taxonomy" id="4024"/>
    <lineage>
        <taxon>Eukaryota</taxon>
        <taxon>Viridiplantae</taxon>
        <taxon>Streptophyta</taxon>
        <taxon>Embryophyta</taxon>
        <taxon>Tracheophyta</taxon>
        <taxon>Spermatophyta</taxon>
        <taxon>Magnoliopsida</taxon>
        <taxon>eudicotyledons</taxon>
        <taxon>Gunneridae</taxon>
        <taxon>Pentapetalae</taxon>
        <taxon>rosids</taxon>
        <taxon>malvids</taxon>
        <taxon>Sapindales</taxon>
        <taxon>Sapindaceae</taxon>
        <taxon>Hippocastanoideae</taxon>
        <taxon>Acereae</taxon>
        <taxon>Acer</taxon>
    </lineage>
</organism>
<evidence type="ECO:0000313" key="2">
    <source>
        <dbReference type="EMBL" id="KAK0583534.1"/>
    </source>
</evidence>
<dbReference type="Proteomes" id="UP001168877">
    <property type="component" value="Unassembled WGS sequence"/>
</dbReference>
<reference evidence="2" key="1">
    <citation type="journal article" date="2022" name="Plant J.">
        <title>Strategies of tolerance reflected in two North American maple genomes.</title>
        <authorList>
            <person name="McEvoy S.L."/>
            <person name="Sezen U.U."/>
            <person name="Trouern-Trend A."/>
            <person name="McMahon S.M."/>
            <person name="Schaberg P.G."/>
            <person name="Yang J."/>
            <person name="Wegrzyn J.L."/>
            <person name="Swenson N.G."/>
        </authorList>
    </citation>
    <scope>NUCLEOTIDE SEQUENCE</scope>
    <source>
        <strain evidence="2">NS2018</strain>
    </source>
</reference>
<feature type="region of interest" description="Disordered" evidence="1">
    <location>
        <begin position="1"/>
        <end position="20"/>
    </location>
</feature>
<proteinExistence type="predicted"/>
<dbReference type="AlphaFoldDB" id="A0AA39S289"/>
<name>A0AA39S289_ACESA</name>
<keyword evidence="3" id="KW-1185">Reference proteome</keyword>